<evidence type="ECO:0000313" key="3">
    <source>
        <dbReference type="Proteomes" id="UP001519654"/>
    </source>
</evidence>
<evidence type="ECO:0000313" key="2">
    <source>
        <dbReference type="EMBL" id="MBU2668252.1"/>
    </source>
</evidence>
<dbReference type="EMBL" id="JAHKKG010000011">
    <property type="protein sequence ID" value="MBU2668252.1"/>
    <property type="molecule type" value="Genomic_DNA"/>
</dbReference>
<sequence>MSRILAAVDSGASAVTVLLESATEEERLAFGREIEARLKAMKPEDWWRPKTDPSSALALAALGSMPSAARAAALLSRRDLREKWGRMPLPLALRVVRARSVPWLGDLAGRLATRLRPDEAWQGGWSFVAALLTESGATVSPTEGVVVGWLVDLQQQNRRPFADRLRESPYLDTLLPAVFEIDGIGAHLATTMWDQVAGQWTETPAFPAAVAQLVAEGRLERKTILDATIDRLVRGDRPAWLRPFALLHDELAPTVDEMAAHTLDYAQLLPDAPSAIAGIAQRSLREVDAAGRLELDTLLTASRPTLVRKEKTLVKAQLSWLDRVARRDPSREVLETVAAAFDHPVLEIQERALTLIAKRGAGSDLSWLTDTAANLGGDLPGRARQLAGSSGSSSLSTPAPGPLPASPLPSPPLAALSAPPPVAALPAAIGSASELAEEVVALLHQETSLRWERVLAGVVSLRSTGDLSPVRHVVDRYTDSFADQRWRPRLHALGSALRTILGDPVPGEQGNSPWQRLVDTVRARLRGDDTTHRPPLGSPETLLTLRVVELSTLSRTVPVTTLMATPTHVNGNLDAAVLADRLRQAEAEGWQPWPLDLEQALLRLPRGTSPAVAEGLSSPAGRRFAEWLTRGGLPDPVSSRFKQLAGQSRAYYSGGPPAVARVVVNVAPATPGLLSVEDDLVTRRNRVSVTSYGEPVAIYPDVLAATLPHHREVIAAWALPELAALADQDERGHGTLLPTLAENEGPFGPAMSLALAYVSAARHEPDRVTAVDAFLTLAARPASAAATSASLTPAVRPATVTATHDSLATSAPTPVEQSTTEAAGTSLTALATTAQPSASDAPASHESRESFGASIGRDLGELGAAGMVKLNRVALSLGDAHRAGASAAVWDVLSTALPSLLPTAPRGLPDLLELACLVAAATGTRGELPGLAEVAERKGNSRLLKEARRLRTVLAG</sequence>
<reference evidence="2 3" key="1">
    <citation type="submission" date="2021-06" db="EMBL/GenBank/DDBJ databases">
        <title>Actinoplanes lichenicola sp. nov., and Actinoplanes ovalisporus sp. nov., isolated from lichen in Thailand.</title>
        <authorList>
            <person name="Saeng-In P."/>
            <person name="Kanchanasin P."/>
            <person name="Yuki M."/>
            <person name="Kudo T."/>
            <person name="Ohkuma M."/>
            <person name="Phongsopitanun W."/>
            <person name="Tanasupawat S."/>
        </authorList>
    </citation>
    <scope>NUCLEOTIDE SEQUENCE [LARGE SCALE GENOMIC DNA]</scope>
    <source>
        <strain evidence="2 3">NBRC 110975</strain>
    </source>
</reference>
<protein>
    <recommendedName>
        <fullName evidence="4">Secreted protein</fullName>
    </recommendedName>
</protein>
<comment type="caution">
    <text evidence="2">The sequence shown here is derived from an EMBL/GenBank/DDBJ whole genome shotgun (WGS) entry which is preliminary data.</text>
</comment>
<name>A0ABS5YXS8_9ACTN</name>
<accession>A0ABS5YXS8</accession>
<feature type="region of interest" description="Disordered" evidence="1">
    <location>
        <begin position="379"/>
        <end position="412"/>
    </location>
</feature>
<proteinExistence type="predicted"/>
<dbReference type="Proteomes" id="UP001519654">
    <property type="component" value="Unassembled WGS sequence"/>
</dbReference>
<dbReference type="RefSeq" id="WP_215792519.1">
    <property type="nucleotide sequence ID" value="NZ_JAHKKG010000011.1"/>
</dbReference>
<feature type="compositionally biased region" description="Pro residues" evidence="1">
    <location>
        <begin position="399"/>
        <end position="412"/>
    </location>
</feature>
<keyword evidence="3" id="KW-1185">Reference proteome</keyword>
<evidence type="ECO:0008006" key="4">
    <source>
        <dbReference type="Google" id="ProtNLM"/>
    </source>
</evidence>
<organism evidence="2 3">
    <name type="scientific">Paractinoplanes bogorensis</name>
    <dbReference type="NCBI Taxonomy" id="1610840"/>
    <lineage>
        <taxon>Bacteria</taxon>
        <taxon>Bacillati</taxon>
        <taxon>Actinomycetota</taxon>
        <taxon>Actinomycetes</taxon>
        <taxon>Micromonosporales</taxon>
        <taxon>Micromonosporaceae</taxon>
        <taxon>Paractinoplanes</taxon>
    </lineage>
</organism>
<evidence type="ECO:0000256" key="1">
    <source>
        <dbReference type="SAM" id="MobiDB-lite"/>
    </source>
</evidence>
<feature type="compositionally biased region" description="Low complexity" evidence="1">
    <location>
        <begin position="386"/>
        <end position="398"/>
    </location>
</feature>
<gene>
    <name evidence="2" type="ORF">KOI35_32545</name>
</gene>